<reference evidence="4 5" key="1">
    <citation type="submission" date="2021-03" db="EMBL/GenBank/DDBJ databases">
        <title>Genomic Encyclopedia of Type Strains, Phase IV (KMG-IV): sequencing the most valuable type-strain genomes for metagenomic binning, comparative biology and taxonomic classification.</title>
        <authorList>
            <person name="Goeker M."/>
        </authorList>
    </citation>
    <scope>NUCLEOTIDE SEQUENCE [LARGE SCALE GENOMIC DNA]</scope>
    <source>
        <strain evidence="4 5">DSM 26048</strain>
    </source>
</reference>
<dbReference type="SUPFAM" id="SSF53850">
    <property type="entry name" value="Periplasmic binding protein-like II"/>
    <property type="match status" value="1"/>
</dbReference>
<proteinExistence type="inferred from homology"/>
<organism evidence="4 5">
    <name type="scientific">Paenibacillus eucommiae</name>
    <dbReference type="NCBI Taxonomy" id="1355755"/>
    <lineage>
        <taxon>Bacteria</taxon>
        <taxon>Bacillati</taxon>
        <taxon>Bacillota</taxon>
        <taxon>Bacilli</taxon>
        <taxon>Bacillales</taxon>
        <taxon>Paenibacillaceae</taxon>
        <taxon>Paenibacillus</taxon>
    </lineage>
</organism>
<name>A0ABS4IM68_9BACL</name>
<accession>A0ABS4IM68</accession>
<dbReference type="RefSeq" id="WP_209968735.1">
    <property type="nucleotide sequence ID" value="NZ_JAGGLB010000001.1"/>
</dbReference>
<dbReference type="PROSITE" id="PS51257">
    <property type="entry name" value="PROKAR_LIPOPROTEIN"/>
    <property type="match status" value="1"/>
</dbReference>
<sequence>MKRNTYFLGIKKMVMLSTLLIMALVTAACGGDTASPSPSASSGSTPAAEVKNDTTPAPDDSKHEPVKLRFLWAIPPDNENFTKILNAFTAKYPWITVETIYGQGPKTLQEYIAAGEPIDIFWNPTMWEVLSQNYVEDLTPFIEKDADFKAYPFKPGILETFQSHGKQYGLSRGNDLHMIFYNKDLLKQYGMEAPKNDWTYEDMKAMAKKATSVADRHYGFSNFSWWFSFVPMTMAVANGHAPNLFGLTEDLSKSTLDGTNPDLLNDFQWYQDLMTKDGSLLNDKGLKDAGLSGDLWSSGQALFQSIVTPVIPGYNASLKFDWDVAPAPKGTAKQVSFAWNSGMFMGKASKHKEEAWKLMSFWAASKEGQKILYDIGGSFPNTDDAELVAYFNNVEAYSKLNKEAMNYAQKNVLYDPTYGMVGGNFIDRAVQDFGNKGYQDEISAFDYFPAAIQQANASIAEAQILDEKISKAADK</sequence>
<keyword evidence="5" id="KW-1185">Reference proteome</keyword>
<evidence type="ECO:0000256" key="2">
    <source>
        <dbReference type="SAM" id="MobiDB-lite"/>
    </source>
</evidence>
<feature type="compositionally biased region" description="Low complexity" evidence="2">
    <location>
        <begin position="34"/>
        <end position="48"/>
    </location>
</feature>
<dbReference type="Proteomes" id="UP001519287">
    <property type="component" value="Unassembled WGS sequence"/>
</dbReference>
<dbReference type="InterPro" id="IPR050490">
    <property type="entry name" value="Bact_solute-bd_prot1"/>
</dbReference>
<dbReference type="PANTHER" id="PTHR43649">
    <property type="entry name" value="ARABINOSE-BINDING PROTEIN-RELATED"/>
    <property type="match status" value="1"/>
</dbReference>
<dbReference type="Gene3D" id="3.40.190.10">
    <property type="entry name" value="Periplasmic binding protein-like II"/>
    <property type="match status" value="1"/>
</dbReference>
<evidence type="ECO:0000313" key="5">
    <source>
        <dbReference type="Proteomes" id="UP001519287"/>
    </source>
</evidence>
<dbReference type="EMBL" id="JAGGLB010000001">
    <property type="protein sequence ID" value="MBP1988610.1"/>
    <property type="molecule type" value="Genomic_DNA"/>
</dbReference>
<feature type="chain" id="PRO_5046817493" evidence="3">
    <location>
        <begin position="28"/>
        <end position="475"/>
    </location>
</feature>
<dbReference type="PANTHER" id="PTHR43649:SF31">
    <property type="entry name" value="SN-GLYCEROL-3-PHOSPHATE-BINDING PERIPLASMIC PROTEIN UGPB"/>
    <property type="match status" value="1"/>
</dbReference>
<gene>
    <name evidence="4" type="ORF">J2Z66_000205</name>
</gene>
<evidence type="ECO:0000256" key="1">
    <source>
        <dbReference type="ARBA" id="ARBA00008520"/>
    </source>
</evidence>
<feature type="signal peptide" evidence="3">
    <location>
        <begin position="1"/>
        <end position="27"/>
    </location>
</feature>
<evidence type="ECO:0000313" key="4">
    <source>
        <dbReference type="EMBL" id="MBP1988610.1"/>
    </source>
</evidence>
<comment type="similarity">
    <text evidence="1">Belongs to the bacterial solute-binding protein 1 family.</text>
</comment>
<protein>
    <submittedName>
        <fullName evidence="4">ABC-type glycerol-3-phosphate transport system substrate-binding protein</fullName>
    </submittedName>
</protein>
<keyword evidence="3" id="KW-0732">Signal</keyword>
<feature type="region of interest" description="Disordered" evidence="2">
    <location>
        <begin position="34"/>
        <end position="62"/>
    </location>
</feature>
<comment type="caution">
    <text evidence="4">The sequence shown here is derived from an EMBL/GenBank/DDBJ whole genome shotgun (WGS) entry which is preliminary data.</text>
</comment>
<evidence type="ECO:0000256" key="3">
    <source>
        <dbReference type="SAM" id="SignalP"/>
    </source>
</evidence>